<keyword evidence="7" id="KW-1185">Reference proteome</keyword>
<dbReference type="PANTHER" id="PTHR19303">
    <property type="entry name" value="TRANSPOSON"/>
    <property type="match status" value="1"/>
</dbReference>
<dbReference type="GO" id="GO:0005634">
    <property type="term" value="C:nucleus"/>
    <property type="evidence" value="ECO:0007669"/>
    <property type="project" value="UniProtKB-SubCell"/>
</dbReference>
<dbReference type="PROSITE" id="PS51253">
    <property type="entry name" value="HTH_CENPB"/>
    <property type="match status" value="1"/>
</dbReference>
<dbReference type="AlphaFoldDB" id="A0A8C4RRF5"/>
<dbReference type="GO" id="GO:0003700">
    <property type="term" value="F:DNA-binding transcription factor activity"/>
    <property type="evidence" value="ECO:0007669"/>
    <property type="project" value="InterPro"/>
</dbReference>
<dbReference type="SUPFAM" id="SSF46689">
    <property type="entry name" value="Homeodomain-like"/>
    <property type="match status" value="2"/>
</dbReference>
<dbReference type="InterPro" id="IPR007889">
    <property type="entry name" value="HTH_Psq"/>
</dbReference>
<reference evidence="6" key="1">
    <citation type="submission" date="2021-06" db="EMBL/GenBank/DDBJ databases">
        <authorList>
            <consortium name="Wellcome Sanger Institute Data Sharing"/>
        </authorList>
    </citation>
    <scope>NUCLEOTIDE SEQUENCE [LARGE SCALE GENOMIC DNA]</scope>
</reference>
<dbReference type="InterPro" id="IPR036397">
    <property type="entry name" value="RNaseH_sf"/>
</dbReference>
<comment type="subcellular location">
    <subcellularLocation>
        <location evidence="1">Nucleus</location>
    </subcellularLocation>
</comment>
<keyword evidence="3" id="KW-0539">Nucleus</keyword>
<evidence type="ECO:0008006" key="8">
    <source>
        <dbReference type="Google" id="ProtNLM"/>
    </source>
</evidence>
<evidence type="ECO:0000259" key="4">
    <source>
        <dbReference type="PROSITE" id="PS51179"/>
    </source>
</evidence>
<name>A0A8C4RRF5_ERPCA</name>
<dbReference type="InterPro" id="IPR004875">
    <property type="entry name" value="DDE_SF_endonuclease_dom"/>
</dbReference>
<sequence>ISSTRKLFGSQPLKRKLKMLSIAEKVTVIRAVEKGDKKKVEIAKQFGIPTSALSTFLKEKEKILKLYSEKSCGHQKRMRECEYPVIEQCVLKWFVQARDRNVPIDGKLLQAKAEEFAKELGHSEFKASNGWLDKFKKRHGIVFNRLCANQVLLTMTANWFQSTLPSILEEYEAKDVFNADETGLFYRCLPNKTLLFKGQSCSGGKLSKERITVLVGCNSDGSEKLPLFVIGKSLKSRCFKNVRTLPVEYTANKKAWKIATMFTDWIVKLDERFFREKRKVAMIIDNCPAHPNVVLKAIKLIFLPPNTTSVLQPCDQGIIQNMKFFYRKQLLRKYLLAIEANEDFSINLLDALHMLHSAWNSVTPRTIENCFHHAGFSKVSDSLAPKEMEKEDIETEPTLNEMFEKVSVLLDCPTVSSEEFVAVDDDNVCTAPIMADKDILEFVQSSKNIIDADSDDENEMNNAAPVPTSSEMRNIMKSMLSYLDAHSNDEMNNKMDDIEQFSPQFRVKRFSLYV</sequence>
<organism evidence="6 7">
    <name type="scientific">Erpetoichthys calabaricus</name>
    <name type="common">Rope fish</name>
    <name type="synonym">Calamoichthys calabaricus</name>
    <dbReference type="NCBI Taxonomy" id="27687"/>
    <lineage>
        <taxon>Eukaryota</taxon>
        <taxon>Metazoa</taxon>
        <taxon>Chordata</taxon>
        <taxon>Craniata</taxon>
        <taxon>Vertebrata</taxon>
        <taxon>Euteleostomi</taxon>
        <taxon>Actinopterygii</taxon>
        <taxon>Polypteriformes</taxon>
        <taxon>Polypteridae</taxon>
        <taxon>Erpetoichthys</taxon>
    </lineage>
</organism>
<protein>
    <recommendedName>
        <fullName evidence="8">Tigger transposable element-derived protein 4</fullName>
    </recommendedName>
</protein>
<dbReference type="Proteomes" id="UP000694620">
    <property type="component" value="Chromosome 5"/>
</dbReference>
<dbReference type="GeneTree" id="ENSGT00940000160195"/>
<dbReference type="InterPro" id="IPR050863">
    <property type="entry name" value="CenT-Element_Derived"/>
</dbReference>
<dbReference type="PROSITE" id="PS51179">
    <property type="entry name" value="POU_3"/>
    <property type="match status" value="1"/>
</dbReference>
<evidence type="ECO:0000313" key="7">
    <source>
        <dbReference type="Proteomes" id="UP000694620"/>
    </source>
</evidence>
<dbReference type="SMART" id="SM00674">
    <property type="entry name" value="CENPB"/>
    <property type="match status" value="1"/>
</dbReference>
<dbReference type="GO" id="GO:0003677">
    <property type="term" value="F:DNA binding"/>
    <property type="evidence" value="ECO:0007669"/>
    <property type="project" value="UniProtKB-KW"/>
</dbReference>
<dbReference type="PANTHER" id="PTHR19303:SF73">
    <property type="entry name" value="PROTEIN PDC2"/>
    <property type="match status" value="1"/>
</dbReference>
<evidence type="ECO:0000313" key="6">
    <source>
        <dbReference type="Ensembl" id="ENSECRP00000004233.1"/>
    </source>
</evidence>
<dbReference type="Gene3D" id="1.10.10.60">
    <property type="entry name" value="Homeodomain-like"/>
    <property type="match status" value="2"/>
</dbReference>
<proteinExistence type="predicted"/>
<evidence type="ECO:0000256" key="1">
    <source>
        <dbReference type="ARBA" id="ARBA00004123"/>
    </source>
</evidence>
<keyword evidence="2" id="KW-0238">DNA-binding</keyword>
<dbReference type="InterPro" id="IPR006600">
    <property type="entry name" value="HTH_CenpB_DNA-bd_dom"/>
</dbReference>
<dbReference type="Gene3D" id="3.30.420.10">
    <property type="entry name" value="Ribonuclease H-like superfamily/Ribonuclease H"/>
    <property type="match status" value="1"/>
</dbReference>
<accession>A0A8C4RRF5</accession>
<dbReference type="InterPro" id="IPR009057">
    <property type="entry name" value="Homeodomain-like_sf"/>
</dbReference>
<evidence type="ECO:0000256" key="2">
    <source>
        <dbReference type="ARBA" id="ARBA00023125"/>
    </source>
</evidence>
<evidence type="ECO:0000259" key="5">
    <source>
        <dbReference type="PROSITE" id="PS51253"/>
    </source>
</evidence>
<reference evidence="6" key="2">
    <citation type="submission" date="2025-08" db="UniProtKB">
        <authorList>
            <consortium name="Ensembl"/>
        </authorList>
    </citation>
    <scope>IDENTIFICATION</scope>
</reference>
<dbReference type="Pfam" id="PF03221">
    <property type="entry name" value="HTH_Tnp_Tc5"/>
    <property type="match status" value="1"/>
</dbReference>
<dbReference type="Pfam" id="PF03184">
    <property type="entry name" value="DDE_1"/>
    <property type="match status" value="1"/>
</dbReference>
<dbReference type="Pfam" id="PF04218">
    <property type="entry name" value="CENP-B_N"/>
    <property type="match status" value="1"/>
</dbReference>
<evidence type="ECO:0000256" key="3">
    <source>
        <dbReference type="ARBA" id="ARBA00023242"/>
    </source>
</evidence>
<feature type="domain" description="POU-specific" evidence="4">
    <location>
        <begin position="490"/>
        <end position="514"/>
    </location>
</feature>
<dbReference type="InterPro" id="IPR000327">
    <property type="entry name" value="POU_dom"/>
</dbReference>
<feature type="domain" description="HTH CENPB-type" evidence="5">
    <location>
        <begin position="74"/>
        <end position="145"/>
    </location>
</feature>
<dbReference type="Ensembl" id="ENSECRT00000004300.1">
    <property type="protein sequence ID" value="ENSECRP00000004233.1"/>
    <property type="gene ID" value="ENSECRG00000002878.1"/>
</dbReference>
<reference evidence="6" key="3">
    <citation type="submission" date="2025-09" db="UniProtKB">
        <authorList>
            <consortium name="Ensembl"/>
        </authorList>
    </citation>
    <scope>IDENTIFICATION</scope>
</reference>